<dbReference type="Proteomes" id="UP000313359">
    <property type="component" value="Unassembled WGS sequence"/>
</dbReference>
<gene>
    <name evidence="1" type="ORF">L227DRAFT_48692</name>
</gene>
<reference evidence="1" key="1">
    <citation type="journal article" date="2018" name="Genome Biol. Evol.">
        <title>Genomics and development of Lentinus tigrinus, a white-rot wood-decaying mushroom with dimorphic fruiting bodies.</title>
        <authorList>
            <person name="Wu B."/>
            <person name="Xu Z."/>
            <person name="Knudson A."/>
            <person name="Carlson A."/>
            <person name="Chen N."/>
            <person name="Kovaka S."/>
            <person name="LaButti K."/>
            <person name="Lipzen A."/>
            <person name="Pennachio C."/>
            <person name="Riley R."/>
            <person name="Schakwitz W."/>
            <person name="Umezawa K."/>
            <person name="Ohm R.A."/>
            <person name="Grigoriev I.V."/>
            <person name="Nagy L.G."/>
            <person name="Gibbons J."/>
            <person name="Hibbett D."/>
        </authorList>
    </citation>
    <scope>NUCLEOTIDE SEQUENCE [LARGE SCALE GENOMIC DNA]</scope>
    <source>
        <strain evidence="1">ALCF2SS1-6</strain>
    </source>
</reference>
<dbReference type="AlphaFoldDB" id="A0A5C2SFX3"/>
<sequence length="74" mass="8440">MPGERESSRSTRSLNAWADIPAQVLVWDDVVPGKEERRSSATPVRVRRTIRVWLSLPGRQKRAWQIGGTYRHGA</sequence>
<keyword evidence="2" id="KW-1185">Reference proteome</keyword>
<evidence type="ECO:0000313" key="2">
    <source>
        <dbReference type="Proteomes" id="UP000313359"/>
    </source>
</evidence>
<proteinExistence type="predicted"/>
<name>A0A5C2SFX3_9APHY</name>
<organism evidence="1 2">
    <name type="scientific">Lentinus tigrinus ALCF2SS1-6</name>
    <dbReference type="NCBI Taxonomy" id="1328759"/>
    <lineage>
        <taxon>Eukaryota</taxon>
        <taxon>Fungi</taxon>
        <taxon>Dikarya</taxon>
        <taxon>Basidiomycota</taxon>
        <taxon>Agaricomycotina</taxon>
        <taxon>Agaricomycetes</taxon>
        <taxon>Polyporales</taxon>
        <taxon>Polyporaceae</taxon>
        <taxon>Lentinus</taxon>
    </lineage>
</organism>
<protein>
    <submittedName>
        <fullName evidence="1">Uncharacterized protein</fullName>
    </submittedName>
</protein>
<evidence type="ECO:0000313" key="1">
    <source>
        <dbReference type="EMBL" id="RPD62069.1"/>
    </source>
</evidence>
<accession>A0A5C2SFX3</accession>
<dbReference type="EMBL" id="ML122260">
    <property type="protein sequence ID" value="RPD62069.1"/>
    <property type="molecule type" value="Genomic_DNA"/>
</dbReference>